<keyword evidence="5" id="KW-1185">Reference proteome</keyword>
<dbReference type="Proteomes" id="UP001276840">
    <property type="component" value="Unassembled WGS sequence"/>
</dbReference>
<dbReference type="InterPro" id="IPR036291">
    <property type="entry name" value="NAD(P)-bd_dom_sf"/>
</dbReference>
<feature type="domain" description="NmrA-like" evidence="3">
    <location>
        <begin position="3"/>
        <end position="256"/>
    </location>
</feature>
<comment type="similarity">
    <text evidence="1">Belongs to the NmrA-type oxidoreductase family.</text>
</comment>
<keyword evidence="2" id="KW-0521">NADP</keyword>
<dbReference type="InterPro" id="IPR051164">
    <property type="entry name" value="NmrA-like_oxidored"/>
</dbReference>
<evidence type="ECO:0000256" key="1">
    <source>
        <dbReference type="ARBA" id="ARBA00006328"/>
    </source>
</evidence>
<dbReference type="PANTHER" id="PTHR42748">
    <property type="entry name" value="NITROGEN METABOLITE REPRESSION PROTEIN NMRA FAMILY MEMBER"/>
    <property type="match status" value="1"/>
</dbReference>
<evidence type="ECO:0000313" key="4">
    <source>
        <dbReference type="EMBL" id="MDX8524139.1"/>
    </source>
</evidence>
<proteinExistence type="inferred from homology"/>
<sequence length="308" mass="32870">MFLVVGITGKVGGATAEHLLAHGKEVRALVRNREKESSWANQGVELVDGDWNDSAAIERALRGVEGAFVMLPAVWAPSPDYREAKGVITNYVEALTKAAPPRVVALSSMGANRINGLGMITALSLLEQGFRDLTSPIAFVRAGGFFENFLYGLQVAQGGTLPVYYNPTNRKSTMVATSDIGAEVATLLTEPAWSGQRVVELGSMVTADEVAKQLGEVLNLDVKAFAVPRAGWAEAFEQFGIPKGRTGPAEEMFEAVNAGWMDLGVEGTEHVAGTTSARDVFAAAQNAAKAQVRDGSSMRRRLPASVYR</sequence>
<dbReference type="RefSeq" id="WP_320231881.1">
    <property type="nucleotide sequence ID" value="NZ_JAVIJF010000004.1"/>
</dbReference>
<comment type="caution">
    <text evidence="4">The sequence shown here is derived from an EMBL/GenBank/DDBJ whole genome shotgun (WGS) entry which is preliminary data.</text>
</comment>
<accession>A0ABU4ZIG5</accession>
<dbReference type="SUPFAM" id="SSF51735">
    <property type="entry name" value="NAD(P)-binding Rossmann-fold domains"/>
    <property type="match status" value="1"/>
</dbReference>
<gene>
    <name evidence="4" type="ORF">RFM68_06455</name>
</gene>
<reference evidence="4 5" key="1">
    <citation type="submission" date="2023-08" db="EMBL/GenBank/DDBJ databases">
        <title>Implementing the SeqCode for naming new Mesorhizobium species isolated from Vachellia karroo root nodules.</title>
        <authorList>
            <person name="Van Lill M."/>
        </authorList>
    </citation>
    <scope>NUCLEOTIDE SEQUENCE [LARGE SCALE GENOMIC DNA]</scope>
    <source>
        <strain evidence="4 5">MSK 1335</strain>
    </source>
</reference>
<protein>
    <submittedName>
        <fullName evidence="4">NmrA family NAD(P)-binding protein</fullName>
    </submittedName>
</protein>
<organism evidence="4 5">
    <name type="scientific">Mesorhizobium montanum</name>
    <dbReference type="NCBI Taxonomy" id="3072323"/>
    <lineage>
        <taxon>Bacteria</taxon>
        <taxon>Pseudomonadati</taxon>
        <taxon>Pseudomonadota</taxon>
        <taxon>Alphaproteobacteria</taxon>
        <taxon>Hyphomicrobiales</taxon>
        <taxon>Phyllobacteriaceae</taxon>
        <taxon>Mesorhizobium</taxon>
    </lineage>
</organism>
<dbReference type="EMBL" id="JAVIJF010000004">
    <property type="protein sequence ID" value="MDX8524139.1"/>
    <property type="molecule type" value="Genomic_DNA"/>
</dbReference>
<evidence type="ECO:0000313" key="5">
    <source>
        <dbReference type="Proteomes" id="UP001276840"/>
    </source>
</evidence>
<dbReference type="InterPro" id="IPR008030">
    <property type="entry name" value="NmrA-like"/>
</dbReference>
<dbReference type="Gene3D" id="3.40.50.720">
    <property type="entry name" value="NAD(P)-binding Rossmann-like Domain"/>
    <property type="match status" value="1"/>
</dbReference>
<name>A0ABU4ZIG5_9HYPH</name>
<evidence type="ECO:0000256" key="2">
    <source>
        <dbReference type="ARBA" id="ARBA00022857"/>
    </source>
</evidence>
<evidence type="ECO:0000259" key="3">
    <source>
        <dbReference type="Pfam" id="PF05368"/>
    </source>
</evidence>
<dbReference type="Pfam" id="PF05368">
    <property type="entry name" value="NmrA"/>
    <property type="match status" value="1"/>
</dbReference>
<dbReference type="Gene3D" id="3.90.25.10">
    <property type="entry name" value="UDP-galactose 4-epimerase, domain 1"/>
    <property type="match status" value="1"/>
</dbReference>
<dbReference type="PANTHER" id="PTHR42748:SF7">
    <property type="entry name" value="NMRA LIKE REDOX SENSOR 1-RELATED"/>
    <property type="match status" value="1"/>
</dbReference>